<dbReference type="AlphaFoldDB" id="A0A9Q5VGU5"/>
<keyword evidence="1" id="KW-0677">Repeat</keyword>
<keyword evidence="4" id="KW-1185">Reference proteome</keyword>
<dbReference type="PANTHER" id="PTHR22777:SF4">
    <property type="entry name" value="UPF0053 PROTEIN SLL1254"/>
    <property type="match status" value="1"/>
</dbReference>
<proteinExistence type="predicted"/>
<evidence type="ECO:0000256" key="1">
    <source>
        <dbReference type="ARBA" id="ARBA00022737"/>
    </source>
</evidence>
<dbReference type="RefSeq" id="WP_016212310.1">
    <property type="nucleotide sequence ID" value="NZ_CP012413.1"/>
</dbReference>
<dbReference type="Proteomes" id="UP000422232">
    <property type="component" value="Chromosome"/>
</dbReference>
<name>A0A9Q5VGU5_PISSA</name>
<dbReference type="GeneID" id="66742069"/>
<protein>
    <submittedName>
        <fullName evidence="3">Mg2+ and Co2+ transporter CorB</fullName>
    </submittedName>
</protein>
<evidence type="ECO:0000256" key="2">
    <source>
        <dbReference type="ARBA" id="ARBA00023122"/>
    </source>
</evidence>
<evidence type="ECO:0000313" key="4">
    <source>
        <dbReference type="Proteomes" id="UP000422232"/>
    </source>
</evidence>
<dbReference type="Pfam" id="PF01595">
    <property type="entry name" value="CNNM"/>
    <property type="match status" value="1"/>
</dbReference>
<dbReference type="PANTHER" id="PTHR22777">
    <property type="entry name" value="HEMOLYSIN-RELATED"/>
    <property type="match status" value="1"/>
</dbReference>
<gene>
    <name evidence="3" type="ORF">Psal009_03146</name>
</gene>
<dbReference type="InterPro" id="IPR002550">
    <property type="entry name" value="CNNM"/>
</dbReference>
<reference evidence="3 4" key="1">
    <citation type="submission" date="2019-04" db="EMBL/GenBank/DDBJ databases">
        <title>Complete genome sequencing of Piscirickettsia salmonis strain Psal-009.</title>
        <authorList>
            <person name="Schober I."/>
            <person name="Bunk B."/>
            <person name="Sproer C."/>
            <person name="Carril G.P."/>
            <person name="Riedel T."/>
            <person name="Flores-Herrera P.A."/>
            <person name="Nourdin-Galindo G."/>
            <person name="Marshall S.H."/>
            <person name="Overmann J."/>
        </authorList>
    </citation>
    <scope>NUCLEOTIDE SEQUENCE [LARGE SCALE GENOMIC DNA]</scope>
    <source>
        <strain evidence="3 4">Psal-009</strain>
    </source>
</reference>
<organism evidence="3 4">
    <name type="scientific">Piscirickettsia salmonis</name>
    <dbReference type="NCBI Taxonomy" id="1238"/>
    <lineage>
        <taxon>Bacteria</taxon>
        <taxon>Pseudomonadati</taxon>
        <taxon>Pseudomonadota</taxon>
        <taxon>Gammaproteobacteria</taxon>
        <taxon>Thiotrichales</taxon>
        <taxon>Piscirickettsiaceae</taxon>
        <taxon>Piscirickettsia</taxon>
    </lineage>
</organism>
<evidence type="ECO:0000313" key="3">
    <source>
        <dbReference type="EMBL" id="QGO07207.1"/>
    </source>
</evidence>
<dbReference type="PROSITE" id="PS51846">
    <property type="entry name" value="CNNM"/>
    <property type="match status" value="1"/>
</dbReference>
<sequence length="151" mass="16284">MALLIGFLIFSLLTSFVCSVLEAVLLSVTLPHIALLKNKKAGKILAGFKSDLNKPLTAVLTLNTVGHTVGAVGVGTQVTVLYGDHYLGVSSVVLTILVLFLSEIIPKTIGANYWDKLSGVTAYLLRYLTWLMMPVIFISEKITSGLTKKMS</sequence>
<keyword evidence="2" id="KW-0129">CBS domain</keyword>
<accession>A0A9Q5VGU5</accession>
<dbReference type="GO" id="GO:0005886">
    <property type="term" value="C:plasma membrane"/>
    <property type="evidence" value="ECO:0007669"/>
    <property type="project" value="TreeGrafter"/>
</dbReference>
<dbReference type="EMBL" id="CP038908">
    <property type="protein sequence ID" value="QGO07207.1"/>
    <property type="molecule type" value="Genomic_DNA"/>
</dbReference>